<gene>
    <name evidence="2" type="ORF">UFOPK1908_00742</name>
    <name evidence="3" type="ORF">UFOPK2282_00128</name>
    <name evidence="4" type="ORF">UFOPK3576_00692</name>
</gene>
<feature type="transmembrane region" description="Helical" evidence="1">
    <location>
        <begin position="245"/>
        <end position="267"/>
    </location>
</feature>
<reference evidence="2" key="1">
    <citation type="submission" date="2020-05" db="EMBL/GenBank/DDBJ databases">
        <authorList>
            <person name="Chiriac C."/>
            <person name="Salcher M."/>
            <person name="Ghai R."/>
            <person name="Kavagutti S V."/>
        </authorList>
    </citation>
    <scope>NUCLEOTIDE SEQUENCE</scope>
</reference>
<evidence type="ECO:0000313" key="3">
    <source>
        <dbReference type="EMBL" id="CAB4654391.1"/>
    </source>
</evidence>
<name>A0A6J6IAW6_9ZZZZ</name>
<dbReference type="GO" id="GO:0008654">
    <property type="term" value="P:phospholipid biosynthetic process"/>
    <property type="evidence" value="ECO:0007669"/>
    <property type="project" value="InterPro"/>
</dbReference>
<dbReference type="InterPro" id="IPR043130">
    <property type="entry name" value="CDP-OH_PTrfase_TM_dom"/>
</dbReference>
<dbReference type="Pfam" id="PF01066">
    <property type="entry name" value="CDP-OH_P_transf"/>
    <property type="match status" value="1"/>
</dbReference>
<keyword evidence="1" id="KW-1133">Transmembrane helix</keyword>
<dbReference type="EMBL" id="CAEZVB010000027">
    <property type="protein sequence ID" value="CAB4620454.1"/>
    <property type="molecule type" value="Genomic_DNA"/>
</dbReference>
<dbReference type="EMBL" id="CAEZWR010000009">
    <property type="protein sequence ID" value="CAB4654391.1"/>
    <property type="molecule type" value="Genomic_DNA"/>
</dbReference>
<proteinExistence type="predicted"/>
<keyword evidence="1" id="KW-0472">Membrane</keyword>
<feature type="transmembrane region" description="Helical" evidence="1">
    <location>
        <begin position="218"/>
        <end position="239"/>
    </location>
</feature>
<evidence type="ECO:0000256" key="1">
    <source>
        <dbReference type="SAM" id="Phobius"/>
    </source>
</evidence>
<evidence type="ECO:0000313" key="4">
    <source>
        <dbReference type="EMBL" id="CAB4904846.1"/>
    </source>
</evidence>
<dbReference type="InterPro" id="IPR000462">
    <property type="entry name" value="CDP-OH_P_trans"/>
</dbReference>
<keyword evidence="1" id="KW-0812">Transmembrane</keyword>
<dbReference type="Gene3D" id="1.20.120.1760">
    <property type="match status" value="1"/>
</dbReference>
<feature type="transmembrane region" description="Helical" evidence="1">
    <location>
        <begin position="66"/>
        <end position="87"/>
    </location>
</feature>
<dbReference type="EMBL" id="CAFBMO010000020">
    <property type="protein sequence ID" value="CAB4904846.1"/>
    <property type="molecule type" value="Genomic_DNA"/>
</dbReference>
<organism evidence="2">
    <name type="scientific">freshwater metagenome</name>
    <dbReference type="NCBI Taxonomy" id="449393"/>
    <lineage>
        <taxon>unclassified sequences</taxon>
        <taxon>metagenomes</taxon>
        <taxon>ecological metagenomes</taxon>
    </lineage>
</organism>
<dbReference type="AlphaFoldDB" id="A0A6J6IAW6"/>
<accession>A0A6J6IAW6</accession>
<evidence type="ECO:0000313" key="2">
    <source>
        <dbReference type="EMBL" id="CAB4620454.1"/>
    </source>
</evidence>
<feature type="transmembrane region" description="Helical" evidence="1">
    <location>
        <begin position="155"/>
        <end position="173"/>
    </location>
</feature>
<dbReference type="GO" id="GO:0016020">
    <property type="term" value="C:membrane"/>
    <property type="evidence" value="ECO:0007669"/>
    <property type="project" value="InterPro"/>
</dbReference>
<dbReference type="GO" id="GO:0016780">
    <property type="term" value="F:phosphotransferase activity, for other substituted phosphate groups"/>
    <property type="evidence" value="ECO:0007669"/>
    <property type="project" value="InterPro"/>
</dbReference>
<protein>
    <submittedName>
        <fullName evidence="2">Unannotated protein</fullName>
    </submittedName>
</protein>
<sequence>MTYRNGVTDQPRPTHPTVAQIREVCQPPAIRGRTNSEHWVADVYLRDISPYLTKQLLKTPITANQVTWLMVATGASAAVALLIPGIWGPLLAVFLGQMQMLWDCCDGEVARWRRKSSPMGVFIDRVGHYTTEGLIPIALGLRAAGFPNEGWLDSIWPFLGALLSVIILYNKALNDMVHVSRAYNDLPKLVDKAEVGVPTNTGIRNLRSLAKFFPFQRAYHSVELTILILIAGIIDLFIGDLGATRVLLVALLGFGVITIVGHLASILTSSKLR</sequence>